<evidence type="ECO:0000313" key="9">
    <source>
        <dbReference type="Proteomes" id="UP000294360"/>
    </source>
</evidence>
<dbReference type="Gene3D" id="3.40.50.150">
    <property type="entry name" value="Vaccinia Virus protein VP39"/>
    <property type="match status" value="1"/>
</dbReference>
<dbReference type="Pfam" id="PF01739">
    <property type="entry name" value="CheR"/>
    <property type="match status" value="1"/>
</dbReference>
<sequence length="303" mass="33295">MSGAQFASSPISKGAGLGPGEFVLSREDFRQIAAMLHEDAGIHLPESKSALVYSRLAKRLRALGLASFREYCALVAGADGLDERQKMLAALTTNVTKFFREPHHFAHLEQVVLPPLLDAARRGGRVRLWSAACSNGQEPYSMAMVILSLMPDAARYDVRVLASDIDVNMLAEGKRGVYAESFADAVPAKLRQRWLVPASEGARGDKARCVSVADEVRELVAFRELNLFGAWPMKGLFQAIFCRNVAIYFEEDMQMQLWSRFTPMLSPGGRLYIGHSERLIGPAAAAFESEGVTGYRLKQGARA</sequence>
<dbReference type="GO" id="GO:0032259">
    <property type="term" value="P:methylation"/>
    <property type="evidence" value="ECO:0007669"/>
    <property type="project" value="UniProtKB-KW"/>
</dbReference>
<dbReference type="PANTHER" id="PTHR24422">
    <property type="entry name" value="CHEMOTAXIS PROTEIN METHYLTRANSFERASE"/>
    <property type="match status" value="1"/>
</dbReference>
<keyword evidence="3 5" id="KW-0808">Transferase</keyword>
<gene>
    <name evidence="8" type="primary">cheRch</name>
    <name evidence="8" type="ORF">MTUNDRAET4_2208</name>
</gene>
<accession>A0A4U8Z1D6</accession>
<evidence type="ECO:0000259" key="7">
    <source>
        <dbReference type="PROSITE" id="PS50123"/>
    </source>
</evidence>
<comment type="catalytic activity">
    <reaction evidence="1 5">
        <text>L-glutamyl-[protein] + S-adenosyl-L-methionine = [protein]-L-glutamate 5-O-methyl ester + S-adenosyl-L-homocysteine</text>
        <dbReference type="Rhea" id="RHEA:24452"/>
        <dbReference type="Rhea" id="RHEA-COMP:10208"/>
        <dbReference type="Rhea" id="RHEA-COMP:10311"/>
        <dbReference type="ChEBI" id="CHEBI:29973"/>
        <dbReference type="ChEBI" id="CHEBI:57856"/>
        <dbReference type="ChEBI" id="CHEBI:59789"/>
        <dbReference type="ChEBI" id="CHEBI:82795"/>
        <dbReference type="EC" id="2.1.1.80"/>
    </reaction>
</comment>
<dbReference type="InterPro" id="IPR050903">
    <property type="entry name" value="Bact_Chemotaxis_MeTrfase"/>
</dbReference>
<evidence type="ECO:0000256" key="5">
    <source>
        <dbReference type="PIRNR" id="PIRNR000410"/>
    </source>
</evidence>
<feature type="domain" description="CheR-type methyltransferase" evidence="7">
    <location>
        <begin position="17"/>
        <end position="300"/>
    </location>
</feature>
<dbReference type="InterPro" id="IPR022642">
    <property type="entry name" value="CheR_C"/>
</dbReference>
<feature type="binding site" evidence="6">
    <location>
        <begin position="243"/>
        <end position="244"/>
    </location>
    <ligand>
        <name>S-adenosyl-L-methionine</name>
        <dbReference type="ChEBI" id="CHEBI:59789"/>
    </ligand>
</feature>
<dbReference type="InterPro" id="IPR036804">
    <property type="entry name" value="CheR_N_sf"/>
</dbReference>
<dbReference type="InterPro" id="IPR029063">
    <property type="entry name" value="SAM-dependent_MTases_sf"/>
</dbReference>
<dbReference type="OrthoDB" id="9816309at2"/>
<keyword evidence="2 5" id="KW-0489">Methyltransferase</keyword>
<proteinExistence type="predicted"/>
<dbReference type="SMART" id="SM00138">
    <property type="entry name" value="MeTrc"/>
    <property type="match status" value="1"/>
</dbReference>
<dbReference type="PIRSF" id="PIRSF000410">
    <property type="entry name" value="CheR"/>
    <property type="match status" value="1"/>
</dbReference>
<dbReference type="SUPFAM" id="SSF53335">
    <property type="entry name" value="S-adenosyl-L-methionine-dependent methyltransferases"/>
    <property type="match status" value="1"/>
</dbReference>
<name>A0A4U8Z1D6_METTU</name>
<feature type="binding site" evidence="6">
    <location>
        <position position="138"/>
    </location>
    <ligand>
        <name>S-adenosyl-L-methionine</name>
        <dbReference type="ChEBI" id="CHEBI:59789"/>
    </ligand>
</feature>
<evidence type="ECO:0000313" key="8">
    <source>
        <dbReference type="EMBL" id="VFU09101.1"/>
    </source>
</evidence>
<dbReference type="SUPFAM" id="SSF47757">
    <property type="entry name" value="Chemotaxis receptor methyltransferase CheR, N-terminal domain"/>
    <property type="match status" value="1"/>
</dbReference>
<feature type="binding site" evidence="6">
    <location>
        <begin position="226"/>
        <end position="227"/>
    </location>
    <ligand>
        <name>S-adenosyl-L-methionine</name>
        <dbReference type="ChEBI" id="CHEBI:59789"/>
    </ligand>
</feature>
<organism evidence="8 9">
    <name type="scientific">Methylocella tundrae</name>
    <dbReference type="NCBI Taxonomy" id="227605"/>
    <lineage>
        <taxon>Bacteria</taxon>
        <taxon>Pseudomonadati</taxon>
        <taxon>Pseudomonadota</taxon>
        <taxon>Alphaproteobacteria</taxon>
        <taxon>Hyphomicrobiales</taxon>
        <taxon>Beijerinckiaceae</taxon>
        <taxon>Methylocella</taxon>
    </lineage>
</organism>
<dbReference type="InterPro" id="IPR026024">
    <property type="entry name" value="Chemotaxis_MeTrfase_CheR"/>
</dbReference>
<feature type="binding site" evidence="6">
    <location>
        <position position="164"/>
    </location>
    <ligand>
        <name>S-adenosyl-L-methionine</name>
        <dbReference type="ChEBI" id="CHEBI:59789"/>
    </ligand>
</feature>
<dbReference type="InterPro" id="IPR022641">
    <property type="entry name" value="CheR_N"/>
</dbReference>
<evidence type="ECO:0000256" key="6">
    <source>
        <dbReference type="PIRSR" id="PIRSR000410-1"/>
    </source>
</evidence>
<feature type="binding site" evidence="6">
    <location>
        <position position="94"/>
    </location>
    <ligand>
        <name>S-adenosyl-L-methionine</name>
        <dbReference type="ChEBI" id="CHEBI:59789"/>
    </ligand>
</feature>
<feature type="binding site" evidence="6">
    <location>
        <position position="100"/>
    </location>
    <ligand>
        <name>S-adenosyl-L-methionine</name>
        <dbReference type="ChEBI" id="CHEBI:59789"/>
    </ligand>
</feature>
<evidence type="ECO:0000256" key="3">
    <source>
        <dbReference type="ARBA" id="ARBA00022679"/>
    </source>
</evidence>
<dbReference type="InterPro" id="IPR000780">
    <property type="entry name" value="CheR_MeTrfase"/>
</dbReference>
<dbReference type="Gene3D" id="1.10.155.10">
    <property type="entry name" value="Chemotaxis receptor methyltransferase CheR, N-terminal domain"/>
    <property type="match status" value="1"/>
</dbReference>
<comment type="function">
    <text evidence="5">Methylation of the membrane-bound methyl-accepting chemotaxis proteins (MCP) to form gamma-glutamyl methyl ester residues in MCP.</text>
</comment>
<reference evidence="8 9" key="1">
    <citation type="submission" date="2019-03" db="EMBL/GenBank/DDBJ databases">
        <authorList>
            <person name="Kox A.R. M."/>
        </authorList>
    </citation>
    <scope>NUCLEOTIDE SEQUENCE [LARGE SCALE GENOMIC DNA]</scope>
    <source>
        <strain evidence="8">MTUNDRAET4 annotated genome</strain>
    </source>
</reference>
<dbReference type="PRINTS" id="PR00996">
    <property type="entry name" value="CHERMTFRASE"/>
</dbReference>
<evidence type="ECO:0000256" key="4">
    <source>
        <dbReference type="ARBA" id="ARBA00022691"/>
    </source>
</evidence>
<dbReference type="EMBL" id="LR536450">
    <property type="protein sequence ID" value="VFU09101.1"/>
    <property type="molecule type" value="Genomic_DNA"/>
</dbReference>
<dbReference type="Pfam" id="PF03705">
    <property type="entry name" value="CheR_N"/>
    <property type="match status" value="1"/>
</dbReference>
<dbReference type="PANTHER" id="PTHR24422:SF19">
    <property type="entry name" value="CHEMOTAXIS PROTEIN METHYLTRANSFERASE"/>
    <property type="match status" value="1"/>
</dbReference>
<feature type="binding site" evidence="6">
    <location>
        <position position="96"/>
    </location>
    <ligand>
        <name>S-adenosyl-L-methionine</name>
        <dbReference type="ChEBI" id="CHEBI:59789"/>
    </ligand>
</feature>
<evidence type="ECO:0000256" key="2">
    <source>
        <dbReference type="ARBA" id="ARBA00022603"/>
    </source>
</evidence>
<dbReference type="RefSeq" id="WP_134489314.1">
    <property type="nucleotide sequence ID" value="NZ_CP139089.1"/>
</dbReference>
<dbReference type="Proteomes" id="UP000294360">
    <property type="component" value="Chromosome"/>
</dbReference>
<evidence type="ECO:0000256" key="1">
    <source>
        <dbReference type="ARBA" id="ARBA00001541"/>
    </source>
</evidence>
<dbReference type="KEGG" id="mtun:MTUNDRAET4_2208"/>
<keyword evidence="4 5" id="KW-0949">S-adenosyl-L-methionine</keyword>
<protein>
    <recommendedName>
        <fullName evidence="5">Chemotaxis protein methyltransferase</fullName>
        <ecNumber evidence="5">2.1.1.80</ecNumber>
    </recommendedName>
</protein>
<dbReference type="PROSITE" id="PS50123">
    <property type="entry name" value="CHER"/>
    <property type="match status" value="1"/>
</dbReference>
<dbReference type="EC" id="2.1.1.80" evidence="5"/>
<dbReference type="GO" id="GO:0008983">
    <property type="term" value="F:protein-glutamate O-methyltransferase activity"/>
    <property type="evidence" value="ECO:0007669"/>
    <property type="project" value="UniProtKB-EC"/>
</dbReference>
<dbReference type="AlphaFoldDB" id="A0A4U8Z1D6"/>